<dbReference type="CDD" id="cd00552">
    <property type="entry name" value="RaiA"/>
    <property type="match status" value="1"/>
</dbReference>
<evidence type="ECO:0000256" key="1">
    <source>
        <dbReference type="ARBA" id="ARBA00022845"/>
    </source>
</evidence>
<dbReference type="Gene3D" id="3.30.505.50">
    <property type="entry name" value="Sigma 54 modulation/S30EA ribosomal protein, C-terminal domain"/>
    <property type="match status" value="1"/>
</dbReference>
<reference evidence="4" key="1">
    <citation type="submission" date="2018-06" db="EMBL/GenBank/DDBJ databases">
        <authorList>
            <person name="Zhirakovskaya E."/>
        </authorList>
    </citation>
    <scope>NUCLEOTIDE SEQUENCE</scope>
</reference>
<dbReference type="GO" id="GO:0043024">
    <property type="term" value="F:ribosomal small subunit binding"/>
    <property type="evidence" value="ECO:0007669"/>
    <property type="project" value="TreeGrafter"/>
</dbReference>
<dbReference type="PANTHER" id="PTHR33231:SF1">
    <property type="entry name" value="30S RIBOSOMAL PROTEIN"/>
    <property type="match status" value="1"/>
</dbReference>
<dbReference type="EMBL" id="UOEM01000060">
    <property type="protein sequence ID" value="VAW13288.1"/>
    <property type="molecule type" value="Genomic_DNA"/>
</dbReference>
<dbReference type="InterPro" id="IPR032528">
    <property type="entry name" value="Ribosom_S30AE_C"/>
</dbReference>
<organism evidence="4">
    <name type="scientific">hydrothermal vent metagenome</name>
    <dbReference type="NCBI Taxonomy" id="652676"/>
    <lineage>
        <taxon>unclassified sequences</taxon>
        <taxon>metagenomes</taxon>
        <taxon>ecological metagenomes</taxon>
    </lineage>
</organism>
<feature type="domain" description="Sigma 54 modulation/S30EA ribosomal protein C-terminal" evidence="3">
    <location>
        <begin position="135"/>
        <end position="188"/>
    </location>
</feature>
<sequence>MKLQITGRNLDIGDALRTHITERLEQVAEKYFSSSISGKVTVTKEGQEFRVEGLVHVGTGIDLEARAQSADPYGAADAALTKLEKRLRRYKRRLRDHHQQRKEPAPRFAMAEQIIQASGDEINETNEADEPESLNPIIIAETRSDLQELTVGEAVMQLDISELSFLVFRNGGVGRINVVYRRDDGNIGWIDPEFVDTTP</sequence>
<dbReference type="InterPro" id="IPR038416">
    <property type="entry name" value="Ribosom_S30AE_C_sf"/>
</dbReference>
<evidence type="ECO:0000256" key="2">
    <source>
        <dbReference type="SAM" id="Coils"/>
    </source>
</evidence>
<proteinExistence type="inferred from homology"/>
<dbReference type="HAMAP" id="MF_00839">
    <property type="entry name" value="HPF"/>
    <property type="match status" value="1"/>
</dbReference>
<evidence type="ECO:0000259" key="3">
    <source>
        <dbReference type="Pfam" id="PF16321"/>
    </source>
</evidence>
<name>A0A3B0T5N2_9ZZZZ</name>
<dbReference type="AlphaFoldDB" id="A0A3B0T5N2"/>
<dbReference type="GO" id="GO:0045900">
    <property type="term" value="P:negative regulation of translational elongation"/>
    <property type="evidence" value="ECO:0007669"/>
    <property type="project" value="TreeGrafter"/>
</dbReference>
<dbReference type="InterPro" id="IPR036567">
    <property type="entry name" value="RHF-like"/>
</dbReference>
<dbReference type="SUPFAM" id="SSF69754">
    <property type="entry name" value="Ribosome binding protein Y (YfiA homologue)"/>
    <property type="match status" value="1"/>
</dbReference>
<keyword evidence="1" id="KW-0810">Translation regulation</keyword>
<dbReference type="InterPro" id="IPR034694">
    <property type="entry name" value="HPF_long/plastid"/>
</dbReference>
<dbReference type="GO" id="GO:0022627">
    <property type="term" value="C:cytosolic small ribosomal subunit"/>
    <property type="evidence" value="ECO:0007669"/>
    <property type="project" value="TreeGrafter"/>
</dbReference>
<keyword evidence="2" id="KW-0175">Coiled coil</keyword>
<evidence type="ECO:0000313" key="4">
    <source>
        <dbReference type="EMBL" id="VAW13288.1"/>
    </source>
</evidence>
<dbReference type="Pfam" id="PF16321">
    <property type="entry name" value="Ribosom_S30AE_C"/>
    <property type="match status" value="1"/>
</dbReference>
<dbReference type="InterPro" id="IPR050574">
    <property type="entry name" value="HPF/YfiA_ribosome-assoc"/>
</dbReference>
<protein>
    <submittedName>
        <fullName evidence="4">Ribosome hibernation promoting factor Hpf</fullName>
    </submittedName>
</protein>
<dbReference type="PANTHER" id="PTHR33231">
    <property type="entry name" value="30S RIBOSOMAL PROTEIN"/>
    <property type="match status" value="1"/>
</dbReference>
<dbReference type="InterPro" id="IPR003489">
    <property type="entry name" value="RHF/RaiA"/>
</dbReference>
<dbReference type="Gene3D" id="3.30.160.100">
    <property type="entry name" value="Ribosome hibernation promotion factor-like"/>
    <property type="match status" value="1"/>
</dbReference>
<feature type="coiled-coil region" evidence="2">
    <location>
        <begin position="73"/>
        <end position="100"/>
    </location>
</feature>
<gene>
    <name evidence="4" type="ORF">MNBD_ALPHA09-860</name>
</gene>
<dbReference type="NCBIfam" id="TIGR00741">
    <property type="entry name" value="yfiA"/>
    <property type="match status" value="1"/>
</dbReference>
<dbReference type="Pfam" id="PF02482">
    <property type="entry name" value="Ribosomal_S30AE"/>
    <property type="match status" value="1"/>
</dbReference>
<accession>A0A3B0T5N2</accession>